<sequence length="70" mass="7715">MNITIDNETAYYYLIRSTALEYQVLVTFSLLPDLRNADRLTCERAAAAINSGMPVMIVSDTACSLVSARP</sequence>
<evidence type="ECO:0000313" key="2">
    <source>
        <dbReference type="Proteomes" id="UP000070529"/>
    </source>
</evidence>
<evidence type="ECO:0000313" key="1">
    <source>
        <dbReference type="EMBL" id="KXF81211.1"/>
    </source>
</evidence>
<protein>
    <submittedName>
        <fullName evidence="1">Uncharacterized protein</fullName>
    </submittedName>
</protein>
<name>A0A135I6Y2_9GAMM</name>
<reference evidence="1 2" key="1">
    <citation type="submission" date="2015-11" db="EMBL/GenBank/DDBJ databases">
        <title>Genomic Taxonomy of the Vibrionaceae.</title>
        <authorList>
            <person name="Gomez-Gil B."/>
            <person name="Enciso-Ibarra J."/>
        </authorList>
    </citation>
    <scope>NUCLEOTIDE SEQUENCE [LARGE SCALE GENOMIC DNA]</scope>
    <source>
        <strain evidence="1 2">CAIM 912</strain>
    </source>
</reference>
<dbReference type="RefSeq" id="WP_067415652.1">
    <property type="nucleotide sequence ID" value="NZ_LNTY01000034.1"/>
</dbReference>
<proteinExistence type="predicted"/>
<organism evidence="1 2">
    <name type="scientific">Enterovibrio coralii</name>
    <dbReference type="NCBI Taxonomy" id="294935"/>
    <lineage>
        <taxon>Bacteria</taxon>
        <taxon>Pseudomonadati</taxon>
        <taxon>Pseudomonadota</taxon>
        <taxon>Gammaproteobacteria</taxon>
        <taxon>Vibrionales</taxon>
        <taxon>Vibrionaceae</taxon>
        <taxon>Enterovibrio</taxon>
    </lineage>
</organism>
<keyword evidence="2" id="KW-1185">Reference proteome</keyword>
<comment type="caution">
    <text evidence="1">The sequence shown here is derived from an EMBL/GenBank/DDBJ whole genome shotgun (WGS) entry which is preliminary data.</text>
</comment>
<gene>
    <name evidence="1" type="ORF">ATN88_00105</name>
</gene>
<dbReference type="AlphaFoldDB" id="A0A135I6Y2"/>
<dbReference type="Proteomes" id="UP000070529">
    <property type="component" value="Unassembled WGS sequence"/>
</dbReference>
<dbReference type="STRING" id="294935.ATN88_00105"/>
<dbReference type="EMBL" id="LNTY01000034">
    <property type="protein sequence ID" value="KXF81211.1"/>
    <property type="molecule type" value="Genomic_DNA"/>
</dbReference>
<accession>A0A135I6Y2</accession>